<comment type="caution">
    <text evidence="1">The sequence shown here is derived from an EMBL/GenBank/DDBJ whole genome shotgun (WGS) entry which is preliminary data.</text>
</comment>
<accession>A0ABR2WJ86</accession>
<organism evidence="1 2">
    <name type="scientific">Basidiobolus ranarum</name>
    <dbReference type="NCBI Taxonomy" id="34480"/>
    <lineage>
        <taxon>Eukaryota</taxon>
        <taxon>Fungi</taxon>
        <taxon>Fungi incertae sedis</taxon>
        <taxon>Zoopagomycota</taxon>
        <taxon>Entomophthoromycotina</taxon>
        <taxon>Basidiobolomycetes</taxon>
        <taxon>Basidiobolales</taxon>
        <taxon>Basidiobolaceae</taxon>
        <taxon>Basidiobolus</taxon>
    </lineage>
</organism>
<protein>
    <recommendedName>
        <fullName evidence="3">VWA domain-containing protein</fullName>
    </recommendedName>
</protein>
<gene>
    <name evidence="1" type="ORF">K7432_013429</name>
</gene>
<dbReference type="Proteomes" id="UP001479436">
    <property type="component" value="Unassembled WGS sequence"/>
</dbReference>
<name>A0ABR2WJ86_9FUNG</name>
<dbReference type="PANTHER" id="PTHR34706:SF1">
    <property type="entry name" value="VWFA DOMAIN-CONTAINING PROTEIN"/>
    <property type="match status" value="1"/>
</dbReference>
<dbReference type="PANTHER" id="PTHR34706">
    <property type="entry name" value="SLR1338 PROTEIN"/>
    <property type="match status" value="1"/>
</dbReference>
<sequence>GGTFAGQRINDILDAYIATLRYDPMLKPLNLIVFTDGEANDEPKLHAVIEEHITRIIQRGQVTLLINWVDDDWEATAHLQRLEEEVSRHHLSFQRDITDVTPTLNISRMDFEIAVQILLSEIDARVNGYMRQRRINV</sequence>
<keyword evidence="2" id="KW-1185">Reference proteome</keyword>
<proteinExistence type="predicted"/>
<dbReference type="EMBL" id="JASJQH010001328">
    <property type="protein sequence ID" value="KAK9761574.1"/>
    <property type="molecule type" value="Genomic_DNA"/>
</dbReference>
<evidence type="ECO:0000313" key="2">
    <source>
        <dbReference type="Proteomes" id="UP001479436"/>
    </source>
</evidence>
<evidence type="ECO:0000313" key="1">
    <source>
        <dbReference type="EMBL" id="KAK9761574.1"/>
    </source>
</evidence>
<evidence type="ECO:0008006" key="3">
    <source>
        <dbReference type="Google" id="ProtNLM"/>
    </source>
</evidence>
<feature type="non-terminal residue" evidence="1">
    <location>
        <position position="1"/>
    </location>
</feature>
<reference evidence="1 2" key="1">
    <citation type="submission" date="2023-04" db="EMBL/GenBank/DDBJ databases">
        <title>Genome of Basidiobolus ranarum AG-B5.</title>
        <authorList>
            <person name="Stajich J.E."/>
            <person name="Carter-House D."/>
            <person name="Gryganskyi A."/>
        </authorList>
    </citation>
    <scope>NUCLEOTIDE SEQUENCE [LARGE SCALE GENOMIC DNA]</scope>
    <source>
        <strain evidence="1 2">AG-B5</strain>
    </source>
</reference>